<dbReference type="CDD" id="cd00371">
    <property type="entry name" value="HMA"/>
    <property type="match status" value="1"/>
</dbReference>
<accession>A0AAN7FCR7</accession>
<keyword evidence="1" id="KW-0479">Metal-binding</keyword>
<dbReference type="PROSITE" id="PS50846">
    <property type="entry name" value="HMA_2"/>
    <property type="match status" value="1"/>
</dbReference>
<dbReference type="PANTHER" id="PTHR22814">
    <property type="entry name" value="COPPER TRANSPORT PROTEIN ATOX1-RELATED"/>
    <property type="match status" value="1"/>
</dbReference>
<dbReference type="Pfam" id="PF00403">
    <property type="entry name" value="HMA"/>
    <property type="match status" value="1"/>
</dbReference>
<dbReference type="Gene3D" id="3.30.70.100">
    <property type="match status" value="1"/>
</dbReference>
<evidence type="ECO:0000313" key="3">
    <source>
        <dbReference type="EMBL" id="KAK4589684.1"/>
    </source>
</evidence>
<dbReference type="EMBL" id="JAXUIC010000005">
    <property type="protein sequence ID" value="KAK4589684.1"/>
    <property type="molecule type" value="Genomic_DNA"/>
</dbReference>
<dbReference type="Proteomes" id="UP001324115">
    <property type="component" value="Unassembled WGS sequence"/>
</dbReference>
<evidence type="ECO:0000259" key="2">
    <source>
        <dbReference type="PROSITE" id="PS50846"/>
    </source>
</evidence>
<dbReference type="InterPro" id="IPR036163">
    <property type="entry name" value="HMA_dom_sf"/>
</dbReference>
<organism evidence="3 4">
    <name type="scientific">Quercus rubra</name>
    <name type="common">Northern red oak</name>
    <name type="synonym">Quercus borealis</name>
    <dbReference type="NCBI Taxonomy" id="3512"/>
    <lineage>
        <taxon>Eukaryota</taxon>
        <taxon>Viridiplantae</taxon>
        <taxon>Streptophyta</taxon>
        <taxon>Embryophyta</taxon>
        <taxon>Tracheophyta</taxon>
        <taxon>Spermatophyta</taxon>
        <taxon>Magnoliopsida</taxon>
        <taxon>eudicotyledons</taxon>
        <taxon>Gunneridae</taxon>
        <taxon>Pentapetalae</taxon>
        <taxon>rosids</taxon>
        <taxon>fabids</taxon>
        <taxon>Fagales</taxon>
        <taxon>Fagaceae</taxon>
        <taxon>Quercus</taxon>
    </lineage>
</organism>
<keyword evidence="4" id="KW-1185">Reference proteome</keyword>
<protein>
    <recommendedName>
        <fullName evidence="2">HMA domain-containing protein</fullName>
    </recommendedName>
</protein>
<gene>
    <name evidence="3" type="ORF">RGQ29_020304</name>
</gene>
<dbReference type="AlphaFoldDB" id="A0AAN7FCR7"/>
<evidence type="ECO:0000256" key="1">
    <source>
        <dbReference type="ARBA" id="ARBA00022723"/>
    </source>
</evidence>
<reference evidence="3 4" key="1">
    <citation type="journal article" date="2023" name="G3 (Bethesda)">
        <title>A haplotype-resolved chromosome-scale genome for Quercus rubra L. provides insights into the genetics of adaptive traits for red oak species.</title>
        <authorList>
            <person name="Kapoor B."/>
            <person name="Jenkins J."/>
            <person name="Schmutz J."/>
            <person name="Zhebentyayeva T."/>
            <person name="Kuelheim C."/>
            <person name="Coggeshall M."/>
            <person name="Heim C."/>
            <person name="Lasky J.R."/>
            <person name="Leites L."/>
            <person name="Islam-Faridi N."/>
            <person name="Romero-Severson J."/>
            <person name="DeLeo V.L."/>
            <person name="Lucas S.M."/>
            <person name="Lazic D."/>
            <person name="Gailing O."/>
            <person name="Carlson J."/>
            <person name="Staton M."/>
        </authorList>
    </citation>
    <scope>NUCLEOTIDE SEQUENCE [LARGE SCALE GENOMIC DNA]</scope>
    <source>
        <strain evidence="3">Pseudo-F2</strain>
    </source>
</reference>
<dbReference type="InterPro" id="IPR006121">
    <property type="entry name" value="HMA_dom"/>
</dbReference>
<feature type="domain" description="HMA" evidence="2">
    <location>
        <begin position="1"/>
        <end position="64"/>
    </location>
</feature>
<name>A0AAN7FCR7_QUERU</name>
<dbReference type="GO" id="GO:0046872">
    <property type="term" value="F:metal ion binding"/>
    <property type="evidence" value="ECO:0007669"/>
    <property type="project" value="UniProtKB-KW"/>
</dbReference>
<dbReference type="PANTHER" id="PTHR22814:SF312">
    <property type="entry name" value="HEAVY METAL-ASSOCIATED ISOPRENYLATED PLANT PROTEIN 29"/>
    <property type="match status" value="1"/>
</dbReference>
<sequence length="153" mass="17811">MSIIEMIVHMDCAGCESKIKKALNKLDGVDEVDIDMSLQKVSVMGWVDQEKVLKTVRKTGRRAELWPYPYNPQHQNYIQHNYQPQQQQYHHKSQSVNYYSIPSFSSYKNRKNGYDAQDYGHYQVVPYNYSTVVYDSQASAMFSDENPHACAIM</sequence>
<evidence type="ECO:0000313" key="4">
    <source>
        <dbReference type="Proteomes" id="UP001324115"/>
    </source>
</evidence>
<comment type="caution">
    <text evidence="3">The sequence shown here is derived from an EMBL/GenBank/DDBJ whole genome shotgun (WGS) entry which is preliminary data.</text>
</comment>
<dbReference type="SUPFAM" id="SSF55008">
    <property type="entry name" value="HMA, heavy metal-associated domain"/>
    <property type="match status" value="1"/>
</dbReference>
<proteinExistence type="predicted"/>